<feature type="compositionally biased region" description="Polar residues" evidence="1">
    <location>
        <begin position="319"/>
        <end position="329"/>
    </location>
</feature>
<evidence type="ECO:0000313" key="3">
    <source>
        <dbReference type="Proteomes" id="UP000249723"/>
    </source>
</evidence>
<feature type="compositionally biased region" description="Low complexity" evidence="1">
    <location>
        <begin position="283"/>
        <end position="293"/>
    </location>
</feature>
<reference evidence="3" key="1">
    <citation type="submission" date="2016-10" db="EMBL/GenBank/DDBJ databases">
        <authorList>
            <person name="Jeantristanb JTB J.-T."/>
            <person name="Ricardo R."/>
        </authorList>
    </citation>
    <scope>NUCLEOTIDE SEQUENCE [LARGE SCALE GENOMIC DNA]</scope>
</reference>
<accession>A0A2X0LGY9</accession>
<keyword evidence="3" id="KW-1185">Reference proteome</keyword>
<dbReference type="OrthoDB" id="2538248at2759"/>
<gene>
    <name evidence="2" type="ORF">BZ3500_MVSOF-1268-A1-R1_CHR10-1G02722</name>
</gene>
<feature type="compositionally biased region" description="Basic and acidic residues" evidence="1">
    <location>
        <begin position="412"/>
        <end position="422"/>
    </location>
</feature>
<evidence type="ECO:0000313" key="2">
    <source>
        <dbReference type="EMBL" id="SDA01494.1"/>
    </source>
</evidence>
<dbReference type="Proteomes" id="UP000249723">
    <property type="component" value="Unassembled WGS sequence"/>
</dbReference>
<feature type="compositionally biased region" description="Basic and acidic residues" evidence="1">
    <location>
        <begin position="89"/>
        <end position="102"/>
    </location>
</feature>
<feature type="compositionally biased region" description="Polar residues" evidence="1">
    <location>
        <begin position="183"/>
        <end position="195"/>
    </location>
</feature>
<feature type="compositionally biased region" description="Low complexity" evidence="1">
    <location>
        <begin position="215"/>
        <end position="225"/>
    </location>
</feature>
<feature type="region of interest" description="Disordered" evidence="1">
    <location>
        <begin position="1"/>
        <end position="20"/>
    </location>
</feature>
<feature type="compositionally biased region" description="Basic and acidic residues" evidence="1">
    <location>
        <begin position="263"/>
        <end position="281"/>
    </location>
</feature>
<feature type="region of interest" description="Disordered" evidence="1">
    <location>
        <begin position="59"/>
        <end position="329"/>
    </location>
</feature>
<feature type="region of interest" description="Disordered" evidence="1">
    <location>
        <begin position="385"/>
        <end position="443"/>
    </location>
</feature>
<sequence>MRSIPTRQLEQVHTTSHRNGTLETMTIKMIRQRLDEDHGWTCEDEEWKELKGDIKQWWAQQDVPTTSPASSPVKKSVGKKGTTTKAKAKTSDVEEHEQEVKPPTKKSKPKASTKYDRAANKNLNTFVGAVFGGSGALGDMDDEDDEVDEDENDMDDFIEPEEGRLGRPDNGGSGSDDDDDNTASETSTPPAQSKSGKPAVREANSEVQSKKASKKSSTSTSFKSAETIDDSDDSSATPRKQRRAVASDAEDGEEKPRKKKKRASEDSSSKNKTGSAKEKGMTSKKSSASGPAPKEGDAEKGTDEEEARIKKLKGLVAASGTTRPFNASTGAERTLSVKARTDLLEGLLREAGLKCGSGLRGMLPSLAHAKKVGEKRELMREMEELSGAPILTGLRTGKKLPTRAADDDDDDTRSGSDTEGEGKVVAPKRKFGAFLGDQSSDSE</sequence>
<protein>
    <submittedName>
        <fullName evidence="2">BZ3500_MvSof-1268-A1-R1_Chr10-1g02722 protein</fullName>
    </submittedName>
</protein>
<feature type="compositionally biased region" description="Low complexity" evidence="1">
    <location>
        <begin position="63"/>
        <end position="85"/>
    </location>
</feature>
<evidence type="ECO:0000256" key="1">
    <source>
        <dbReference type="SAM" id="MobiDB-lite"/>
    </source>
</evidence>
<dbReference type="EMBL" id="FMWP01000116">
    <property type="protein sequence ID" value="SDA01494.1"/>
    <property type="molecule type" value="Genomic_DNA"/>
</dbReference>
<feature type="compositionally biased region" description="Acidic residues" evidence="1">
    <location>
        <begin position="139"/>
        <end position="160"/>
    </location>
</feature>
<name>A0A2X0LGY9_9BASI</name>
<dbReference type="AlphaFoldDB" id="A0A2X0LGY9"/>
<proteinExistence type="predicted"/>
<organism evidence="2 3">
    <name type="scientific">Microbotryum saponariae</name>
    <dbReference type="NCBI Taxonomy" id="289078"/>
    <lineage>
        <taxon>Eukaryota</taxon>
        <taxon>Fungi</taxon>
        <taxon>Dikarya</taxon>
        <taxon>Basidiomycota</taxon>
        <taxon>Pucciniomycotina</taxon>
        <taxon>Microbotryomycetes</taxon>
        <taxon>Microbotryales</taxon>
        <taxon>Microbotryaceae</taxon>
        <taxon>Microbotryum</taxon>
    </lineage>
</organism>